<dbReference type="InterPro" id="IPR036163">
    <property type="entry name" value="HMA_dom_sf"/>
</dbReference>
<keyword evidence="4" id="KW-1185">Reference proteome</keyword>
<dbReference type="RefSeq" id="WP_220563526.1">
    <property type="nucleotide sequence ID" value="NZ_CP074133.1"/>
</dbReference>
<evidence type="ECO:0000259" key="2">
    <source>
        <dbReference type="PROSITE" id="PS50846"/>
    </source>
</evidence>
<evidence type="ECO:0000256" key="1">
    <source>
        <dbReference type="ARBA" id="ARBA00022723"/>
    </source>
</evidence>
<dbReference type="Pfam" id="PF00403">
    <property type="entry name" value="HMA"/>
    <property type="match status" value="1"/>
</dbReference>
<evidence type="ECO:0000313" key="3">
    <source>
        <dbReference type="EMBL" id="QUX22310.1"/>
    </source>
</evidence>
<name>A0ABX8BJ75_9ACTN</name>
<dbReference type="Gene3D" id="3.30.70.100">
    <property type="match status" value="1"/>
</dbReference>
<dbReference type="PRINTS" id="PR00944">
    <property type="entry name" value="CUEXPORT"/>
</dbReference>
<dbReference type="InterPro" id="IPR000428">
    <property type="entry name" value="Cu-bd"/>
</dbReference>
<dbReference type="InterPro" id="IPR017969">
    <property type="entry name" value="Heavy-metal-associated_CS"/>
</dbReference>
<proteinExistence type="predicted"/>
<evidence type="ECO:0000313" key="4">
    <source>
        <dbReference type="Proteomes" id="UP000676079"/>
    </source>
</evidence>
<dbReference type="PROSITE" id="PS50846">
    <property type="entry name" value="HMA_2"/>
    <property type="match status" value="1"/>
</dbReference>
<feature type="domain" description="HMA" evidence="2">
    <location>
        <begin position="19"/>
        <end position="83"/>
    </location>
</feature>
<keyword evidence="1" id="KW-0479">Metal-binding</keyword>
<dbReference type="EMBL" id="CP074133">
    <property type="protein sequence ID" value="QUX22310.1"/>
    <property type="molecule type" value="Genomic_DNA"/>
</dbReference>
<dbReference type="Proteomes" id="UP000676079">
    <property type="component" value="Chromosome"/>
</dbReference>
<dbReference type="SUPFAM" id="SSF55008">
    <property type="entry name" value="HMA, heavy metal-associated domain"/>
    <property type="match status" value="1"/>
</dbReference>
<dbReference type="CDD" id="cd00371">
    <property type="entry name" value="HMA"/>
    <property type="match status" value="1"/>
</dbReference>
<dbReference type="InterPro" id="IPR006121">
    <property type="entry name" value="HMA_dom"/>
</dbReference>
<reference evidence="3 4" key="1">
    <citation type="submission" date="2021-05" db="EMBL/GenBank/DDBJ databases">
        <title>Direct Submission.</title>
        <authorList>
            <person name="Li K."/>
            <person name="Gao J."/>
        </authorList>
    </citation>
    <scope>NUCLEOTIDE SEQUENCE [LARGE SCALE GENOMIC DNA]</scope>
    <source>
        <strain evidence="3 4">Mg02</strain>
    </source>
</reference>
<organism evidence="3 4">
    <name type="scientific">Nocardiopsis changdeensis</name>
    <dbReference type="NCBI Taxonomy" id="2831969"/>
    <lineage>
        <taxon>Bacteria</taxon>
        <taxon>Bacillati</taxon>
        <taxon>Actinomycetota</taxon>
        <taxon>Actinomycetes</taxon>
        <taxon>Streptosporangiales</taxon>
        <taxon>Nocardiopsidaceae</taxon>
        <taxon>Nocardiopsis</taxon>
    </lineage>
</organism>
<protein>
    <submittedName>
        <fullName evidence="3">Heavy-metal-associated domain-containing protein</fullName>
    </submittedName>
</protein>
<gene>
    <name evidence="3" type="ORF">KGD84_28905</name>
</gene>
<accession>A0ABX8BJ75</accession>
<dbReference type="PROSITE" id="PS01047">
    <property type="entry name" value="HMA_1"/>
    <property type="match status" value="1"/>
</dbReference>
<sequence>MCSTCSCETGTTAAETPGDARVYQVEGMTCGHCANSVSTGIGGVAGVTGVTVDLAAGTVAVQGSGFDDDAIRAAVTEAGYRFAGV</sequence>